<name>A0AB34J0U0_PRYPA</name>
<sequence length="336" mass="35935">MPPLSFAWLAAPSLATRGAPAASARPPRLGAHSRSPPLDSRLAPPLPRPALHFCCPSCGLPLSSPSPPHELRCARGHSYNVAKEGHVHLLPPSRADPLRVQHDQRLAKASRSFWESGGFASPRDAVAAEVARALAAGGADGPPRLLNAGCGEGAYLRRLWEEARGAWQLCGTDENKLAVRYAAKRLRGARFAVAAPHRLPLEAGSVDAVLSAFAPAVGPVREEFLRVLRPGGALIVARGGSTHLEELRRLAGAAPWRPPKELTQGFGENYCRVRTKERVEGVALESLLQMTAFVRDAPPERQAALQRVVESGGMELTVDVIVSTHRIWLGTGGEPC</sequence>
<feature type="region of interest" description="Disordered" evidence="1">
    <location>
        <begin position="19"/>
        <end position="42"/>
    </location>
</feature>
<dbReference type="InterPro" id="IPR048647">
    <property type="entry name" value="RlmA_N"/>
</dbReference>
<feature type="domain" description="Methyltransferase type 11" evidence="2">
    <location>
        <begin position="146"/>
        <end position="236"/>
    </location>
</feature>
<evidence type="ECO:0000256" key="1">
    <source>
        <dbReference type="SAM" id="MobiDB-lite"/>
    </source>
</evidence>
<dbReference type="Gene3D" id="3.40.50.150">
    <property type="entry name" value="Vaccinia Virus protein VP39"/>
    <property type="match status" value="1"/>
</dbReference>
<evidence type="ECO:0000313" key="4">
    <source>
        <dbReference type="EMBL" id="KAL1510175.1"/>
    </source>
</evidence>
<comment type="caution">
    <text evidence="4">The sequence shown here is derived from an EMBL/GenBank/DDBJ whole genome shotgun (WGS) entry which is preliminary data.</text>
</comment>
<dbReference type="CDD" id="cd02440">
    <property type="entry name" value="AdoMet_MTases"/>
    <property type="match status" value="1"/>
</dbReference>
<dbReference type="Pfam" id="PF08241">
    <property type="entry name" value="Methyltransf_11"/>
    <property type="match status" value="1"/>
</dbReference>
<dbReference type="GO" id="GO:0008757">
    <property type="term" value="F:S-adenosylmethionine-dependent methyltransferase activity"/>
    <property type="evidence" value="ECO:0007669"/>
    <property type="project" value="InterPro"/>
</dbReference>
<dbReference type="InterPro" id="IPR029063">
    <property type="entry name" value="SAM-dependent_MTases_sf"/>
</dbReference>
<organism evidence="4 5">
    <name type="scientific">Prymnesium parvum</name>
    <name type="common">Toxic golden alga</name>
    <dbReference type="NCBI Taxonomy" id="97485"/>
    <lineage>
        <taxon>Eukaryota</taxon>
        <taxon>Haptista</taxon>
        <taxon>Haptophyta</taxon>
        <taxon>Prymnesiophyceae</taxon>
        <taxon>Prymnesiales</taxon>
        <taxon>Prymnesiaceae</taxon>
        <taxon>Prymnesium</taxon>
    </lineage>
</organism>
<dbReference type="Proteomes" id="UP001515480">
    <property type="component" value="Unassembled WGS sequence"/>
</dbReference>
<accession>A0AB34J0U0</accession>
<dbReference type="SUPFAM" id="SSF53335">
    <property type="entry name" value="S-adenosyl-L-methionine-dependent methyltransferases"/>
    <property type="match status" value="1"/>
</dbReference>
<dbReference type="Pfam" id="PF21302">
    <property type="entry name" value="Zn_ribbon_RlmA"/>
    <property type="match status" value="1"/>
</dbReference>
<proteinExistence type="predicted"/>
<evidence type="ECO:0000259" key="3">
    <source>
        <dbReference type="Pfam" id="PF21302"/>
    </source>
</evidence>
<evidence type="ECO:0000259" key="2">
    <source>
        <dbReference type="Pfam" id="PF08241"/>
    </source>
</evidence>
<dbReference type="AlphaFoldDB" id="A0AB34J0U0"/>
<dbReference type="InterPro" id="IPR013216">
    <property type="entry name" value="Methyltransf_11"/>
</dbReference>
<feature type="domain" description="23S rRNA (guanine(745)-N(1))-methyltransferase N-terminal" evidence="3">
    <location>
        <begin position="53"/>
        <end position="91"/>
    </location>
</feature>
<gene>
    <name evidence="4" type="ORF">AB1Y20_006505</name>
</gene>
<dbReference type="EMBL" id="JBGBPQ010000015">
    <property type="protein sequence ID" value="KAL1510175.1"/>
    <property type="molecule type" value="Genomic_DNA"/>
</dbReference>
<evidence type="ECO:0000313" key="5">
    <source>
        <dbReference type="Proteomes" id="UP001515480"/>
    </source>
</evidence>
<evidence type="ECO:0008006" key="6">
    <source>
        <dbReference type="Google" id="ProtNLM"/>
    </source>
</evidence>
<protein>
    <recommendedName>
        <fullName evidence="6">Methyltransferase domain-containing protein</fullName>
    </recommendedName>
</protein>
<keyword evidence="5" id="KW-1185">Reference proteome</keyword>
<reference evidence="4 5" key="1">
    <citation type="journal article" date="2024" name="Science">
        <title>Giant polyketide synthase enzymes in the biosynthesis of giant marine polyether toxins.</title>
        <authorList>
            <person name="Fallon T.R."/>
            <person name="Shende V.V."/>
            <person name="Wierzbicki I.H."/>
            <person name="Pendleton A.L."/>
            <person name="Watervoot N.F."/>
            <person name="Auber R.P."/>
            <person name="Gonzalez D.J."/>
            <person name="Wisecaver J.H."/>
            <person name="Moore B.S."/>
        </authorList>
    </citation>
    <scope>NUCLEOTIDE SEQUENCE [LARGE SCALE GENOMIC DNA]</scope>
    <source>
        <strain evidence="4 5">12B1</strain>
    </source>
</reference>